<dbReference type="NCBIfam" id="TIGR00632">
    <property type="entry name" value="vsr"/>
    <property type="match status" value="1"/>
</dbReference>
<keyword evidence="4 6" id="KW-0378">Hydrolase</keyword>
<evidence type="ECO:0000256" key="2">
    <source>
        <dbReference type="ARBA" id="ARBA00022759"/>
    </source>
</evidence>
<keyword evidence="3 6" id="KW-0227">DNA damage</keyword>
<evidence type="ECO:0000313" key="8">
    <source>
        <dbReference type="Proteomes" id="UP000746690"/>
    </source>
</evidence>
<dbReference type="PIRSF" id="PIRSF018267">
    <property type="entry name" value="VSR_endonuc"/>
    <property type="match status" value="1"/>
</dbReference>
<keyword evidence="2 6" id="KW-0255">Endonuclease</keyword>
<dbReference type="EC" id="3.1.-.-" evidence="6"/>
<evidence type="ECO:0000256" key="6">
    <source>
        <dbReference type="PIRNR" id="PIRNR018267"/>
    </source>
</evidence>
<accession>A0ABX1S1L8</accession>
<dbReference type="SUPFAM" id="SSF52980">
    <property type="entry name" value="Restriction endonuclease-like"/>
    <property type="match status" value="1"/>
</dbReference>
<keyword evidence="8" id="KW-1185">Reference proteome</keyword>
<evidence type="ECO:0000256" key="1">
    <source>
        <dbReference type="ARBA" id="ARBA00022722"/>
    </source>
</evidence>
<comment type="caution">
    <text evidence="7">The sequence shown here is derived from an EMBL/GenBank/DDBJ whole genome shotgun (WGS) entry which is preliminary data.</text>
</comment>
<organism evidence="7 8">
    <name type="scientific">Flavivirga algicola</name>
    <dbReference type="NCBI Taxonomy" id="2729136"/>
    <lineage>
        <taxon>Bacteria</taxon>
        <taxon>Pseudomonadati</taxon>
        <taxon>Bacteroidota</taxon>
        <taxon>Flavobacteriia</taxon>
        <taxon>Flavobacteriales</taxon>
        <taxon>Flavobacteriaceae</taxon>
        <taxon>Flavivirga</taxon>
    </lineage>
</organism>
<evidence type="ECO:0000256" key="5">
    <source>
        <dbReference type="ARBA" id="ARBA00023204"/>
    </source>
</evidence>
<evidence type="ECO:0000313" key="7">
    <source>
        <dbReference type="EMBL" id="NMH89775.1"/>
    </source>
</evidence>
<dbReference type="InterPro" id="IPR004603">
    <property type="entry name" value="DNA_mismatch_endonuc_vsr"/>
</dbReference>
<dbReference type="EMBL" id="JABBHF010000016">
    <property type="protein sequence ID" value="NMH89775.1"/>
    <property type="molecule type" value="Genomic_DNA"/>
</dbReference>
<evidence type="ECO:0000256" key="4">
    <source>
        <dbReference type="ARBA" id="ARBA00022801"/>
    </source>
</evidence>
<dbReference type="CDD" id="cd00221">
    <property type="entry name" value="Vsr"/>
    <property type="match status" value="1"/>
</dbReference>
<dbReference type="Proteomes" id="UP000746690">
    <property type="component" value="Unassembled WGS sequence"/>
</dbReference>
<keyword evidence="1 6" id="KW-0540">Nuclease</keyword>
<dbReference type="Pfam" id="PF03852">
    <property type="entry name" value="Vsr"/>
    <property type="match status" value="1"/>
</dbReference>
<sequence>MADVHSKEVRSYNMSRIKGKNTKPEIVVRKFLFSNGIRYKLHDKTLPGKPDMVFPKYKKVIFVHGCFWHGHENCKYFVVPKTRTEWWLDKINGNKKKDAENVEALKKQGWDVKTIWECELKPKNKEKKLQSILKEFKKQKSLENV</sequence>
<comment type="similarity">
    <text evidence="6">Belongs to the vsr family.</text>
</comment>
<proteinExistence type="inferred from homology"/>
<dbReference type="GO" id="GO:0004519">
    <property type="term" value="F:endonuclease activity"/>
    <property type="evidence" value="ECO:0007669"/>
    <property type="project" value="UniProtKB-KW"/>
</dbReference>
<comment type="function">
    <text evidence="6">May nick specific sequences that contain T:G mispairs resulting from m5C-deamination.</text>
</comment>
<keyword evidence="5 6" id="KW-0234">DNA repair</keyword>
<evidence type="ECO:0000256" key="3">
    <source>
        <dbReference type="ARBA" id="ARBA00022763"/>
    </source>
</evidence>
<reference evidence="7 8" key="1">
    <citation type="submission" date="2020-04" db="EMBL/GenBank/DDBJ databases">
        <title>A Flavivirga sp. nov.</title>
        <authorList>
            <person name="Sun X."/>
        </authorList>
    </citation>
    <scope>NUCLEOTIDE SEQUENCE [LARGE SCALE GENOMIC DNA]</scope>
    <source>
        <strain evidence="7 8">Y03</strain>
    </source>
</reference>
<name>A0ABX1S1L8_9FLAO</name>
<dbReference type="Gene3D" id="3.40.960.10">
    <property type="entry name" value="VSR Endonuclease"/>
    <property type="match status" value="1"/>
</dbReference>
<protein>
    <recommendedName>
        <fullName evidence="6">Very short patch repair endonuclease</fullName>
        <ecNumber evidence="6">3.1.-.-</ecNumber>
    </recommendedName>
</protein>
<gene>
    <name evidence="7" type="primary">vsr</name>
    <name evidence="7" type="ORF">HHX25_19900</name>
</gene>
<dbReference type="InterPro" id="IPR011335">
    <property type="entry name" value="Restrct_endonuc-II-like"/>
</dbReference>